<evidence type="ECO:0000256" key="3">
    <source>
        <dbReference type="SAM" id="SignalP"/>
    </source>
</evidence>
<keyword evidence="2" id="KW-0812">Transmembrane</keyword>
<dbReference type="Proteomes" id="UP001075354">
    <property type="component" value="Chromosome 12"/>
</dbReference>
<evidence type="ECO:0000313" key="5">
    <source>
        <dbReference type="Proteomes" id="UP001075354"/>
    </source>
</evidence>
<keyword evidence="3" id="KW-0732">Signal</keyword>
<keyword evidence="2" id="KW-1133">Transmembrane helix</keyword>
<organism evidence="4 5">
    <name type="scientific">Megalurothrips usitatus</name>
    <name type="common">bean blossom thrips</name>
    <dbReference type="NCBI Taxonomy" id="439358"/>
    <lineage>
        <taxon>Eukaryota</taxon>
        <taxon>Metazoa</taxon>
        <taxon>Ecdysozoa</taxon>
        <taxon>Arthropoda</taxon>
        <taxon>Hexapoda</taxon>
        <taxon>Insecta</taxon>
        <taxon>Pterygota</taxon>
        <taxon>Neoptera</taxon>
        <taxon>Paraneoptera</taxon>
        <taxon>Thysanoptera</taxon>
        <taxon>Terebrantia</taxon>
        <taxon>Thripoidea</taxon>
        <taxon>Thripidae</taxon>
        <taxon>Megalurothrips</taxon>
    </lineage>
</organism>
<name>A0AAV7X8V6_9NEOP</name>
<sequence>MGCLIKFIVMLAVAQAAPSAEAMDNDGGRVASDFFNLNVVCSQCDDLCPRSVFTDGDASDRGRALHWACYIGCRTTCILQIGPDKYDYDTSKTMCIKGCRAEYDSTPDNENSFSKSCIDGCRGKVVAPKMSAAELSRAYAQLDIEETETILFDPSLGIKSGGLPRSSYKTIPHKDSFVMYNSIKRQLGKPTNLDLDHFLTFIKDPSTNPTLALTIPLILLLFATMCCLLYVVSIVMRELRNRRHRNVSREPCTSQSVTLLRVHVEPDEKKDVLSDFSMDDDFVPPPTPPPKYSDIVQTV</sequence>
<evidence type="ECO:0000256" key="2">
    <source>
        <dbReference type="SAM" id="Phobius"/>
    </source>
</evidence>
<proteinExistence type="predicted"/>
<feature type="transmembrane region" description="Helical" evidence="2">
    <location>
        <begin position="211"/>
        <end position="235"/>
    </location>
</feature>
<evidence type="ECO:0000313" key="4">
    <source>
        <dbReference type="EMBL" id="KAJ1522101.1"/>
    </source>
</evidence>
<keyword evidence="2" id="KW-0472">Membrane</keyword>
<gene>
    <name evidence="4" type="ORF">ONE63_002412</name>
</gene>
<evidence type="ECO:0000256" key="1">
    <source>
        <dbReference type="SAM" id="MobiDB-lite"/>
    </source>
</evidence>
<comment type="caution">
    <text evidence="4">The sequence shown here is derived from an EMBL/GenBank/DDBJ whole genome shotgun (WGS) entry which is preliminary data.</text>
</comment>
<keyword evidence="5" id="KW-1185">Reference proteome</keyword>
<feature type="signal peptide" evidence="3">
    <location>
        <begin position="1"/>
        <end position="22"/>
    </location>
</feature>
<dbReference type="AlphaFoldDB" id="A0AAV7X8V6"/>
<accession>A0AAV7X8V6</accession>
<dbReference type="EMBL" id="JAPTSV010000012">
    <property type="protein sequence ID" value="KAJ1522101.1"/>
    <property type="molecule type" value="Genomic_DNA"/>
</dbReference>
<feature type="region of interest" description="Disordered" evidence="1">
    <location>
        <begin position="275"/>
        <end position="299"/>
    </location>
</feature>
<evidence type="ECO:0008006" key="6">
    <source>
        <dbReference type="Google" id="ProtNLM"/>
    </source>
</evidence>
<reference evidence="4" key="1">
    <citation type="submission" date="2022-12" db="EMBL/GenBank/DDBJ databases">
        <title>Chromosome-level genome assembly of the bean flower thrips Megalurothrips usitatus.</title>
        <authorList>
            <person name="Ma L."/>
            <person name="Liu Q."/>
            <person name="Li H."/>
            <person name="Cai W."/>
        </authorList>
    </citation>
    <scope>NUCLEOTIDE SEQUENCE</scope>
    <source>
        <strain evidence="4">Cailab_2022a</strain>
    </source>
</reference>
<protein>
    <recommendedName>
        <fullName evidence="6">Transmembrane protein 59-like</fullName>
    </recommendedName>
</protein>
<feature type="chain" id="PRO_5043911091" description="Transmembrane protein 59-like" evidence="3">
    <location>
        <begin position="23"/>
        <end position="299"/>
    </location>
</feature>